<dbReference type="Proteomes" id="UP000238836">
    <property type="component" value="Unassembled WGS sequence"/>
</dbReference>
<organism evidence="2 3">
    <name type="scientific">Laceyella sediminis</name>
    <dbReference type="NCBI Taxonomy" id="573074"/>
    <lineage>
        <taxon>Bacteria</taxon>
        <taxon>Bacillati</taxon>
        <taxon>Bacillota</taxon>
        <taxon>Bacilli</taxon>
        <taxon>Bacillales</taxon>
        <taxon>Thermoactinomycetaceae</taxon>
        <taxon>Laceyella</taxon>
    </lineage>
</organism>
<dbReference type="EMBL" id="PVTZ01000009">
    <property type="protein sequence ID" value="PRZ13287.1"/>
    <property type="molecule type" value="Genomic_DNA"/>
</dbReference>
<reference evidence="2 3" key="1">
    <citation type="submission" date="2018-03" db="EMBL/GenBank/DDBJ databases">
        <title>Genomic Encyclopedia of Archaeal and Bacterial Type Strains, Phase II (KMG-II): from individual species to whole genera.</title>
        <authorList>
            <person name="Goeker M."/>
        </authorList>
    </citation>
    <scope>NUCLEOTIDE SEQUENCE [LARGE SCALE GENOMIC DNA]</scope>
    <source>
        <strain evidence="2 3">RHA1</strain>
    </source>
</reference>
<proteinExistence type="predicted"/>
<gene>
    <name evidence="2" type="ORF">CLV36_10997</name>
</gene>
<comment type="caution">
    <text evidence="2">The sequence shown here is derived from an EMBL/GenBank/DDBJ whole genome shotgun (WGS) entry which is preliminary data.</text>
</comment>
<keyword evidence="1" id="KW-0472">Membrane</keyword>
<keyword evidence="3" id="KW-1185">Reference proteome</keyword>
<keyword evidence="1" id="KW-0812">Transmembrane</keyword>
<sequence length="111" mass="12240">MACGCKVENGGKHTFVHGSRPGGSSLQWEPLRSVPKQSCASKHEKKLIHGGRLLSQRVFQYFKFYIFVTVLSIVFIAGDRIVAGSPVVIRGAPLYSSVVKPVFHVLMGIWL</sequence>
<evidence type="ECO:0000313" key="2">
    <source>
        <dbReference type="EMBL" id="PRZ13287.1"/>
    </source>
</evidence>
<evidence type="ECO:0000256" key="1">
    <source>
        <dbReference type="SAM" id="Phobius"/>
    </source>
</evidence>
<protein>
    <submittedName>
        <fullName evidence="2">Uncharacterized protein</fullName>
    </submittedName>
</protein>
<keyword evidence="1" id="KW-1133">Transmembrane helix</keyword>
<accession>A0ABX5EMC8</accession>
<evidence type="ECO:0000313" key="3">
    <source>
        <dbReference type="Proteomes" id="UP000238836"/>
    </source>
</evidence>
<name>A0ABX5EMC8_9BACL</name>
<feature type="transmembrane region" description="Helical" evidence="1">
    <location>
        <begin position="61"/>
        <end position="78"/>
    </location>
</feature>